<dbReference type="Proteomes" id="UP001596456">
    <property type="component" value="Unassembled WGS sequence"/>
</dbReference>
<name>A0ABW2KXM1_9PROT</name>
<organism evidence="1 2">
    <name type="scientific">Rhodocista pekingensis</name>
    <dbReference type="NCBI Taxonomy" id="201185"/>
    <lineage>
        <taxon>Bacteria</taxon>
        <taxon>Pseudomonadati</taxon>
        <taxon>Pseudomonadota</taxon>
        <taxon>Alphaproteobacteria</taxon>
        <taxon>Rhodospirillales</taxon>
        <taxon>Azospirillaceae</taxon>
        <taxon>Rhodocista</taxon>
    </lineage>
</organism>
<protein>
    <submittedName>
        <fullName evidence="1">Uncharacterized protein</fullName>
    </submittedName>
</protein>
<dbReference type="EMBL" id="JBHTCM010000020">
    <property type="protein sequence ID" value="MFC7334799.1"/>
    <property type="molecule type" value="Genomic_DNA"/>
</dbReference>
<evidence type="ECO:0000313" key="2">
    <source>
        <dbReference type="Proteomes" id="UP001596456"/>
    </source>
</evidence>
<accession>A0ABW2KXM1</accession>
<keyword evidence="2" id="KW-1185">Reference proteome</keyword>
<comment type="caution">
    <text evidence="1">The sequence shown here is derived from an EMBL/GenBank/DDBJ whole genome shotgun (WGS) entry which is preliminary data.</text>
</comment>
<proteinExistence type="predicted"/>
<evidence type="ECO:0000313" key="1">
    <source>
        <dbReference type="EMBL" id="MFC7334799.1"/>
    </source>
</evidence>
<sequence>MGARGVCQTDADGTPVPEAGEIWLPTPVWSDLYDRVMNDPRLPLLRRVWQDQWGPEGDVRIDPDDLSALRAETAALLAALAPGAGAGAGESAGEGTDFLRALDGFAADAATAGRGLLFVAD</sequence>
<gene>
    <name evidence="1" type="ORF">ACFQPS_16655</name>
</gene>
<dbReference type="RefSeq" id="WP_377360345.1">
    <property type="nucleotide sequence ID" value="NZ_JBHTCM010000020.1"/>
</dbReference>
<reference evidence="2" key="1">
    <citation type="journal article" date="2019" name="Int. J. Syst. Evol. Microbiol.">
        <title>The Global Catalogue of Microorganisms (GCM) 10K type strain sequencing project: providing services to taxonomists for standard genome sequencing and annotation.</title>
        <authorList>
            <consortium name="The Broad Institute Genomics Platform"/>
            <consortium name="The Broad Institute Genome Sequencing Center for Infectious Disease"/>
            <person name="Wu L."/>
            <person name="Ma J."/>
        </authorList>
    </citation>
    <scope>NUCLEOTIDE SEQUENCE [LARGE SCALE GENOMIC DNA]</scope>
    <source>
        <strain evidence="2">CGMCC 1.16275</strain>
    </source>
</reference>